<feature type="domain" description="FCP1 homology" evidence="2">
    <location>
        <begin position="1"/>
        <end position="169"/>
    </location>
</feature>
<dbReference type="AlphaFoldDB" id="A0A0D7BDK4"/>
<keyword evidence="1" id="KW-0811">Translocation</keyword>
<dbReference type="GO" id="GO:0005744">
    <property type="term" value="C:TIM23 mitochondrial import inner membrane translocase complex"/>
    <property type="evidence" value="ECO:0007669"/>
    <property type="project" value="UniProtKB-UniRule"/>
</dbReference>
<dbReference type="InterPro" id="IPR050365">
    <property type="entry name" value="TIM50"/>
</dbReference>
<dbReference type="PROSITE" id="PS50969">
    <property type="entry name" value="FCP1"/>
    <property type="match status" value="1"/>
</dbReference>
<keyword evidence="1" id="KW-0813">Transport</keyword>
<organism evidence="3 4">
    <name type="scientific">Cylindrobasidium torrendii FP15055 ss-10</name>
    <dbReference type="NCBI Taxonomy" id="1314674"/>
    <lineage>
        <taxon>Eukaryota</taxon>
        <taxon>Fungi</taxon>
        <taxon>Dikarya</taxon>
        <taxon>Basidiomycota</taxon>
        <taxon>Agaricomycotina</taxon>
        <taxon>Agaricomycetes</taxon>
        <taxon>Agaricomycetidae</taxon>
        <taxon>Agaricales</taxon>
        <taxon>Marasmiineae</taxon>
        <taxon>Physalacriaceae</taxon>
        <taxon>Cylindrobasidium</taxon>
    </lineage>
</organism>
<evidence type="ECO:0000259" key="2">
    <source>
        <dbReference type="PROSITE" id="PS50969"/>
    </source>
</evidence>
<evidence type="ECO:0000313" key="4">
    <source>
        <dbReference type="Proteomes" id="UP000054007"/>
    </source>
</evidence>
<dbReference type="Pfam" id="PF03031">
    <property type="entry name" value="NIF"/>
    <property type="match status" value="1"/>
</dbReference>
<dbReference type="Gene3D" id="3.40.50.1000">
    <property type="entry name" value="HAD superfamily/HAD-like"/>
    <property type="match status" value="1"/>
</dbReference>
<dbReference type="GO" id="GO:0015031">
    <property type="term" value="P:protein transport"/>
    <property type="evidence" value="ECO:0007669"/>
    <property type="project" value="UniProtKB-KW"/>
</dbReference>
<evidence type="ECO:0000313" key="3">
    <source>
        <dbReference type="EMBL" id="KIY68637.1"/>
    </source>
</evidence>
<proteinExistence type="inferred from homology"/>
<dbReference type="STRING" id="1314674.A0A0D7BDK4"/>
<dbReference type="InterPro" id="IPR036412">
    <property type="entry name" value="HAD-like_sf"/>
</dbReference>
<accession>A0A0D7BDK4</accession>
<dbReference type="Proteomes" id="UP000054007">
    <property type="component" value="Unassembled WGS sequence"/>
</dbReference>
<comment type="subunit">
    <text evidence="1">Component of the TIM23 complex.</text>
</comment>
<comment type="function">
    <text evidence="1">Essential component of the TIM23 complex, a complex that mediates the translocation of transit peptide-containing proteins across the mitochondrial inner membrane.</text>
</comment>
<comment type="subcellular location">
    <subcellularLocation>
        <location evidence="1">Mitochondrion inner membrane</location>
        <topology evidence="1">Single-pass membrane protein</topology>
    </subcellularLocation>
</comment>
<name>A0A0D7BDK4_9AGAR</name>
<keyword evidence="1" id="KW-0496">Mitochondrion</keyword>
<dbReference type="SMART" id="SM00577">
    <property type="entry name" value="CPDc"/>
    <property type="match status" value="1"/>
</dbReference>
<keyword evidence="1" id="KW-0809">Transit peptide</keyword>
<evidence type="ECO:0000256" key="1">
    <source>
        <dbReference type="RuleBase" id="RU365079"/>
    </source>
</evidence>
<sequence>MSRKLLVLDLNGTLLHRDQNRVIRLRPYLDTFTAFLFHPATRKWLDSMVWSSAQPHNVNRMINSAFQRPESDLLDVWARDKMDIEPHLYSQKTQTVKDFSKVWSTFPAHSNRSTLLLDDSLSKARLQPHNHLCIEEYLPDLPRPASTDMVQRSKPDQSLVAVVGVLDALKEASNVESWMKDNSVFRGEQLPVDGGEQSKPLWFSNPSVVSAWATAGSEALARLGIKPLATQSRPVIMRPGSGRGFRK</sequence>
<dbReference type="InterPro" id="IPR004274">
    <property type="entry name" value="FCP1_dom"/>
</dbReference>
<reference evidence="3 4" key="1">
    <citation type="journal article" date="2015" name="Fungal Genet. Biol.">
        <title>Evolution of novel wood decay mechanisms in Agaricales revealed by the genome sequences of Fistulina hepatica and Cylindrobasidium torrendii.</title>
        <authorList>
            <person name="Floudas D."/>
            <person name="Held B.W."/>
            <person name="Riley R."/>
            <person name="Nagy L.G."/>
            <person name="Koehler G."/>
            <person name="Ransdell A.S."/>
            <person name="Younus H."/>
            <person name="Chow J."/>
            <person name="Chiniquy J."/>
            <person name="Lipzen A."/>
            <person name="Tritt A."/>
            <person name="Sun H."/>
            <person name="Haridas S."/>
            <person name="LaButti K."/>
            <person name="Ohm R.A."/>
            <person name="Kues U."/>
            <person name="Blanchette R.A."/>
            <person name="Grigoriev I.V."/>
            <person name="Minto R.E."/>
            <person name="Hibbett D.S."/>
        </authorList>
    </citation>
    <scope>NUCLEOTIDE SEQUENCE [LARGE SCALE GENOMIC DNA]</scope>
    <source>
        <strain evidence="3 4">FP15055 ss-10</strain>
    </source>
</reference>
<dbReference type="PANTHER" id="PTHR12210">
    <property type="entry name" value="DULLARD PROTEIN PHOSPHATASE"/>
    <property type="match status" value="1"/>
</dbReference>
<keyword evidence="4" id="KW-1185">Reference proteome</keyword>
<comment type="similarity">
    <text evidence="1">Belongs to the TIM50 family.</text>
</comment>
<dbReference type="InterPro" id="IPR023214">
    <property type="entry name" value="HAD_sf"/>
</dbReference>
<gene>
    <name evidence="3" type="ORF">CYLTODRAFT_489656</name>
</gene>
<protein>
    <recommendedName>
        <fullName evidence="1">Mitochondrial import inner membrane translocase subunit TIM50</fullName>
    </recommendedName>
</protein>
<dbReference type="SUPFAM" id="SSF56784">
    <property type="entry name" value="HAD-like"/>
    <property type="match status" value="1"/>
</dbReference>
<keyword evidence="1" id="KW-0653">Protein transport</keyword>
<dbReference type="EMBL" id="KN880499">
    <property type="protein sequence ID" value="KIY68637.1"/>
    <property type="molecule type" value="Genomic_DNA"/>
</dbReference>
<dbReference type="OrthoDB" id="1711508at2759"/>